<reference evidence="4 5" key="1">
    <citation type="submission" date="2017-06" db="EMBL/GenBank/DDBJ databases">
        <authorList>
            <person name="Kim H.J."/>
            <person name="Triplett B.A."/>
        </authorList>
    </citation>
    <scope>NUCLEOTIDE SEQUENCE [LARGE SCALE GENOMIC DNA]</scope>
    <source>
        <strain evidence="4 5">DSM 13116</strain>
    </source>
</reference>
<dbReference type="PROSITE" id="PS51257">
    <property type="entry name" value="PROKAR_LIPOPROTEIN"/>
    <property type="match status" value="1"/>
</dbReference>
<gene>
    <name evidence="4" type="ORF">SAMN04488503_3281</name>
</gene>
<evidence type="ECO:0000256" key="2">
    <source>
        <dbReference type="SAM" id="SignalP"/>
    </source>
</evidence>
<sequence length="165" mass="17839">MNAYVRPLWAGVLSCLLLLAACSGDATAPAPSGGKLETLDMPAVEQRFAANKGKITLVMFWATWCPACKTELPVLEQLRAKYPPEELDILAISVDDTEEIMAEYLKSRPTTVPVYLSKAEVGSEFGVKGVPALYVLDKNGQVAFNSAGAYPFEMLDQVIGPLARD</sequence>
<keyword evidence="2" id="KW-0732">Signal</keyword>
<dbReference type="SUPFAM" id="SSF52833">
    <property type="entry name" value="Thioredoxin-like"/>
    <property type="match status" value="1"/>
</dbReference>
<keyword evidence="1" id="KW-0676">Redox-active center</keyword>
<evidence type="ECO:0000256" key="1">
    <source>
        <dbReference type="ARBA" id="ARBA00023284"/>
    </source>
</evidence>
<evidence type="ECO:0000313" key="5">
    <source>
        <dbReference type="Proteomes" id="UP000198324"/>
    </source>
</evidence>
<dbReference type="EMBL" id="FZOC01000009">
    <property type="protein sequence ID" value="SNS23505.1"/>
    <property type="molecule type" value="Genomic_DNA"/>
</dbReference>
<proteinExistence type="predicted"/>
<dbReference type="PROSITE" id="PS51352">
    <property type="entry name" value="THIOREDOXIN_2"/>
    <property type="match status" value="1"/>
</dbReference>
<dbReference type="PANTHER" id="PTHR42852:SF17">
    <property type="entry name" value="THIOREDOXIN-LIKE PROTEIN HI_1115"/>
    <property type="match status" value="1"/>
</dbReference>
<dbReference type="Gene3D" id="3.40.30.10">
    <property type="entry name" value="Glutaredoxin"/>
    <property type="match status" value="1"/>
</dbReference>
<protein>
    <submittedName>
        <fullName evidence="4">Thiol-disulfide isomerase or thioredoxin</fullName>
    </submittedName>
</protein>
<dbReference type="OrthoDB" id="9813820at2"/>
<dbReference type="InterPro" id="IPR036249">
    <property type="entry name" value="Thioredoxin-like_sf"/>
</dbReference>
<feature type="chain" id="PRO_5012579534" evidence="2">
    <location>
        <begin position="29"/>
        <end position="165"/>
    </location>
</feature>
<dbReference type="InterPro" id="IPR050553">
    <property type="entry name" value="Thioredoxin_ResA/DsbE_sf"/>
</dbReference>
<dbReference type="AlphaFoldDB" id="A0A239CTG4"/>
<dbReference type="InterPro" id="IPR017937">
    <property type="entry name" value="Thioredoxin_CS"/>
</dbReference>
<dbReference type="RefSeq" id="WP_089275464.1">
    <property type="nucleotide sequence ID" value="NZ_FZOC01000009.1"/>
</dbReference>
<accession>A0A239CTG4</accession>
<dbReference type="PROSITE" id="PS00194">
    <property type="entry name" value="THIOREDOXIN_1"/>
    <property type="match status" value="1"/>
</dbReference>
<dbReference type="InterPro" id="IPR012336">
    <property type="entry name" value="Thioredoxin-like_fold"/>
</dbReference>
<name>A0A239CTG4_9BACT</name>
<evidence type="ECO:0000259" key="3">
    <source>
        <dbReference type="PROSITE" id="PS51352"/>
    </source>
</evidence>
<dbReference type="Proteomes" id="UP000198324">
    <property type="component" value="Unassembled WGS sequence"/>
</dbReference>
<dbReference type="Pfam" id="PF13905">
    <property type="entry name" value="Thioredoxin_8"/>
    <property type="match status" value="1"/>
</dbReference>
<keyword evidence="4" id="KW-0413">Isomerase</keyword>
<feature type="domain" description="Thioredoxin" evidence="3">
    <location>
        <begin position="17"/>
        <end position="164"/>
    </location>
</feature>
<evidence type="ECO:0000313" key="4">
    <source>
        <dbReference type="EMBL" id="SNS23505.1"/>
    </source>
</evidence>
<feature type="signal peptide" evidence="2">
    <location>
        <begin position="1"/>
        <end position="28"/>
    </location>
</feature>
<organism evidence="4 5">
    <name type="scientific">Humidesulfovibrio mexicanus</name>
    <dbReference type="NCBI Taxonomy" id="147047"/>
    <lineage>
        <taxon>Bacteria</taxon>
        <taxon>Pseudomonadati</taxon>
        <taxon>Thermodesulfobacteriota</taxon>
        <taxon>Desulfovibrionia</taxon>
        <taxon>Desulfovibrionales</taxon>
        <taxon>Desulfovibrionaceae</taxon>
        <taxon>Humidesulfovibrio</taxon>
    </lineage>
</organism>
<dbReference type="GO" id="GO:0016853">
    <property type="term" value="F:isomerase activity"/>
    <property type="evidence" value="ECO:0007669"/>
    <property type="project" value="UniProtKB-KW"/>
</dbReference>
<keyword evidence="5" id="KW-1185">Reference proteome</keyword>
<dbReference type="CDD" id="cd02966">
    <property type="entry name" value="TlpA_like_family"/>
    <property type="match status" value="1"/>
</dbReference>
<dbReference type="InterPro" id="IPR013766">
    <property type="entry name" value="Thioredoxin_domain"/>
</dbReference>
<dbReference type="PANTHER" id="PTHR42852">
    <property type="entry name" value="THIOL:DISULFIDE INTERCHANGE PROTEIN DSBE"/>
    <property type="match status" value="1"/>
</dbReference>